<dbReference type="OrthoDB" id="1722122at2759"/>
<gene>
    <name evidence="3" type="primary">LOC107944518</name>
</gene>
<dbReference type="RefSeq" id="XP_016733829.1">
    <property type="nucleotide sequence ID" value="XM_016878340.1"/>
</dbReference>
<keyword evidence="2" id="KW-1185">Reference proteome</keyword>
<name>A0A1U8N7R9_GOSHI</name>
<dbReference type="Proteomes" id="UP000818029">
    <property type="component" value="Chromosome A08"/>
</dbReference>
<protein>
    <submittedName>
        <fullName evidence="3">Uncharacterized protein</fullName>
    </submittedName>
</protein>
<sequence>MGPPRRLGIYVGFESLSIIKYLEPSIGNLFTARFADCHFDKSIFPTLGGEIKQLDKKISWKELSLAQLDPQTKQCDLEVQKIIHLQILANELPNAFSDPKKVTKSYIPAVNAPIKLNVLEGQNLVATESNTRLKRGKPIGSKDKNPRKKKGAKINDSEIKEKMIIPGSPEETIDMTRINVSEEN</sequence>
<proteinExistence type="predicted"/>
<organism evidence="2 3">
    <name type="scientific">Gossypium hirsutum</name>
    <name type="common">Upland cotton</name>
    <name type="synonym">Gossypium mexicanum</name>
    <dbReference type="NCBI Taxonomy" id="3635"/>
    <lineage>
        <taxon>Eukaryota</taxon>
        <taxon>Viridiplantae</taxon>
        <taxon>Streptophyta</taxon>
        <taxon>Embryophyta</taxon>
        <taxon>Tracheophyta</taxon>
        <taxon>Spermatophyta</taxon>
        <taxon>Magnoliopsida</taxon>
        <taxon>eudicotyledons</taxon>
        <taxon>Gunneridae</taxon>
        <taxon>Pentapetalae</taxon>
        <taxon>rosids</taxon>
        <taxon>malvids</taxon>
        <taxon>Malvales</taxon>
        <taxon>Malvaceae</taxon>
        <taxon>Malvoideae</taxon>
        <taxon>Gossypium</taxon>
    </lineage>
</organism>
<dbReference type="KEGG" id="ghi:107944518"/>
<evidence type="ECO:0000313" key="2">
    <source>
        <dbReference type="Proteomes" id="UP000818029"/>
    </source>
</evidence>
<dbReference type="AlphaFoldDB" id="A0A1U8N7R9"/>
<dbReference type="GeneID" id="107944518"/>
<reference evidence="2" key="1">
    <citation type="journal article" date="2020" name="Nat. Genet.">
        <title>Genomic diversifications of five Gossypium allopolyploid species and their impact on cotton improvement.</title>
        <authorList>
            <person name="Chen Z.J."/>
            <person name="Sreedasyam A."/>
            <person name="Ando A."/>
            <person name="Song Q."/>
            <person name="De Santiago L.M."/>
            <person name="Hulse-Kemp A.M."/>
            <person name="Ding M."/>
            <person name="Ye W."/>
            <person name="Kirkbride R.C."/>
            <person name="Jenkins J."/>
            <person name="Plott C."/>
            <person name="Lovell J."/>
            <person name="Lin Y.M."/>
            <person name="Vaughn R."/>
            <person name="Liu B."/>
            <person name="Simpson S."/>
            <person name="Scheffler B.E."/>
            <person name="Wen L."/>
            <person name="Saski C.A."/>
            <person name="Grover C.E."/>
            <person name="Hu G."/>
            <person name="Conover J.L."/>
            <person name="Carlson J.W."/>
            <person name="Shu S."/>
            <person name="Boston L.B."/>
            <person name="Williams M."/>
            <person name="Peterson D.G."/>
            <person name="McGee K."/>
            <person name="Jones D.C."/>
            <person name="Wendel J.F."/>
            <person name="Stelly D.M."/>
            <person name="Grimwood J."/>
            <person name="Schmutz J."/>
        </authorList>
    </citation>
    <scope>NUCLEOTIDE SEQUENCE [LARGE SCALE GENOMIC DNA]</scope>
    <source>
        <strain evidence="2">cv. TM-1</strain>
    </source>
</reference>
<evidence type="ECO:0000313" key="3">
    <source>
        <dbReference type="RefSeq" id="XP_016733829.1"/>
    </source>
</evidence>
<dbReference type="PaxDb" id="3635-A0A1U8N7R9"/>
<accession>A0A1U8N7R9</accession>
<evidence type="ECO:0000256" key="1">
    <source>
        <dbReference type="SAM" id="MobiDB-lite"/>
    </source>
</evidence>
<feature type="region of interest" description="Disordered" evidence="1">
    <location>
        <begin position="129"/>
        <end position="160"/>
    </location>
</feature>
<reference evidence="3" key="2">
    <citation type="submission" date="2025-08" db="UniProtKB">
        <authorList>
            <consortium name="RefSeq"/>
        </authorList>
    </citation>
    <scope>IDENTIFICATION</scope>
</reference>